<keyword evidence="4" id="KW-1185">Reference proteome</keyword>
<dbReference type="PANTHER" id="PTHR10621:SF38">
    <property type="entry name" value="UBIQUITIN DOMAIN-CONTAINING PROTEIN 7SL RNA1-RELATED"/>
    <property type="match status" value="1"/>
</dbReference>
<evidence type="ECO:0000313" key="4">
    <source>
        <dbReference type="Proteomes" id="UP001055439"/>
    </source>
</evidence>
<dbReference type="PROSITE" id="PS50053">
    <property type="entry name" value="UBIQUITIN_2"/>
    <property type="match status" value="3"/>
</dbReference>
<dbReference type="InterPro" id="IPR019956">
    <property type="entry name" value="Ubiquitin_dom"/>
</dbReference>
<dbReference type="InterPro" id="IPR000626">
    <property type="entry name" value="Ubiquitin-like_dom"/>
</dbReference>
<dbReference type="AlphaFoldDB" id="A0A9E7HZ21"/>
<dbReference type="CDD" id="cd17039">
    <property type="entry name" value="Ubl_ubiquitin_like"/>
    <property type="match status" value="3"/>
</dbReference>
<dbReference type="SMART" id="SM00213">
    <property type="entry name" value="UBQ"/>
    <property type="match status" value="3"/>
</dbReference>
<dbReference type="GO" id="GO:0070628">
    <property type="term" value="F:proteasome binding"/>
    <property type="evidence" value="ECO:0007669"/>
    <property type="project" value="TreeGrafter"/>
</dbReference>
<dbReference type="Proteomes" id="UP001055439">
    <property type="component" value="Chromosome 9"/>
</dbReference>
<feature type="domain" description="Ubiquitin-like" evidence="2">
    <location>
        <begin position="426"/>
        <end position="500"/>
    </location>
</feature>
<feature type="domain" description="Ubiquitin-like" evidence="2">
    <location>
        <begin position="346"/>
        <end position="422"/>
    </location>
</feature>
<dbReference type="PANTHER" id="PTHR10621">
    <property type="entry name" value="UV EXCISION REPAIR PROTEIN RAD23"/>
    <property type="match status" value="1"/>
</dbReference>
<dbReference type="InterPro" id="IPR029071">
    <property type="entry name" value="Ubiquitin-like_domsf"/>
</dbReference>
<dbReference type="GO" id="GO:0005654">
    <property type="term" value="C:nucleoplasm"/>
    <property type="evidence" value="ECO:0007669"/>
    <property type="project" value="TreeGrafter"/>
</dbReference>
<dbReference type="PRINTS" id="PR00348">
    <property type="entry name" value="UBIQUITIN"/>
</dbReference>
<dbReference type="SUPFAM" id="SSF54236">
    <property type="entry name" value="Ubiquitin-like"/>
    <property type="match status" value="3"/>
</dbReference>
<dbReference type="GO" id="GO:0043161">
    <property type="term" value="P:proteasome-mediated ubiquitin-dependent protein catabolic process"/>
    <property type="evidence" value="ECO:0007669"/>
    <property type="project" value="TreeGrafter"/>
</dbReference>
<name>A0A9E7HZ21_9LILI</name>
<feature type="region of interest" description="Disordered" evidence="1">
    <location>
        <begin position="1"/>
        <end position="54"/>
    </location>
</feature>
<feature type="domain" description="Ubiquitin-like" evidence="2">
    <location>
        <begin position="277"/>
        <end position="332"/>
    </location>
</feature>
<dbReference type="Gene3D" id="3.10.20.90">
    <property type="entry name" value="Phosphatidylinositol 3-kinase Catalytic Subunit, Chain A, domain 1"/>
    <property type="match status" value="3"/>
</dbReference>
<evidence type="ECO:0000259" key="2">
    <source>
        <dbReference type="PROSITE" id="PS50053"/>
    </source>
</evidence>
<sequence length="509" mass="56980">MIRQRRPPTFPALNHPAAEEASSSAQSMRRTSTDVSFAPPDPSHVPRVTRRDGHKMSVACDSPRCLGGLLRAPMRRSQRLGNVNRLKAQRREQAQCQSSDGAEKSHSVHLLVVEEWIYIYDTGRDLGARVGHPRVHRLFSLHASLLVDSQNRSPGSPSPPIPPLVVDLDADHFGYGSKPTRRVGLQVAVSFHVLHEPIRETWDQMDEVPETNTCVAGDMDEGDAHNTRKECARKVDNQGMADPKLASTKMWMLRSDEHGCVVTVPAIFDTLQIGFFDTVLEIKEKVQKYQGYPVPTQKLVFEGQELADDRDTEHYGILQNSRIHLVLAADAADGKLPENSDGRARITVAVSTPTSRRQLTLEADAADTVARLKERVRDLSGVPPNRFVLFHGGVELQDHRRLADYVVADHSRMNLVMRPSLGAKKLRLMVLPEHGAKAIPVEVNASDNVSELRKEVQRLHGVLNFDLPPEGYFFIYKQNAMEEDKSFRWHDVRPGDTIEIFHGSVKDSS</sequence>
<dbReference type="GO" id="GO:0005829">
    <property type="term" value="C:cytosol"/>
    <property type="evidence" value="ECO:0007669"/>
    <property type="project" value="TreeGrafter"/>
</dbReference>
<dbReference type="GO" id="GO:0043130">
    <property type="term" value="F:ubiquitin binding"/>
    <property type="evidence" value="ECO:0007669"/>
    <property type="project" value="TreeGrafter"/>
</dbReference>
<protein>
    <submittedName>
        <fullName evidence="3">UBQ</fullName>
    </submittedName>
</protein>
<reference evidence="3" key="1">
    <citation type="submission" date="2022-05" db="EMBL/GenBank/DDBJ databases">
        <title>The Musa troglodytarum L. genome provides insights into the mechanism of non-climacteric behaviour and enrichment of carotenoids.</title>
        <authorList>
            <person name="Wang J."/>
        </authorList>
    </citation>
    <scope>NUCLEOTIDE SEQUENCE</scope>
    <source>
        <tissue evidence="3">Leaf</tissue>
    </source>
</reference>
<evidence type="ECO:0000256" key="1">
    <source>
        <dbReference type="SAM" id="MobiDB-lite"/>
    </source>
</evidence>
<accession>A0A9E7HZ21</accession>
<gene>
    <name evidence="3" type="ORF">MUK42_25680</name>
</gene>
<dbReference type="GO" id="GO:0031593">
    <property type="term" value="F:polyubiquitin modification-dependent protein binding"/>
    <property type="evidence" value="ECO:0007669"/>
    <property type="project" value="TreeGrafter"/>
</dbReference>
<organism evidence="3 4">
    <name type="scientific">Musa troglodytarum</name>
    <name type="common">fe'i banana</name>
    <dbReference type="NCBI Taxonomy" id="320322"/>
    <lineage>
        <taxon>Eukaryota</taxon>
        <taxon>Viridiplantae</taxon>
        <taxon>Streptophyta</taxon>
        <taxon>Embryophyta</taxon>
        <taxon>Tracheophyta</taxon>
        <taxon>Spermatophyta</taxon>
        <taxon>Magnoliopsida</taxon>
        <taxon>Liliopsida</taxon>
        <taxon>Zingiberales</taxon>
        <taxon>Musaceae</taxon>
        <taxon>Musa</taxon>
    </lineage>
</organism>
<dbReference type="Pfam" id="PF00240">
    <property type="entry name" value="ubiquitin"/>
    <property type="match status" value="2"/>
</dbReference>
<evidence type="ECO:0000313" key="3">
    <source>
        <dbReference type="EMBL" id="URE42851.1"/>
    </source>
</evidence>
<dbReference type="OrthoDB" id="419317at2759"/>
<proteinExistence type="predicted"/>
<dbReference type="EMBL" id="CP097511">
    <property type="protein sequence ID" value="URE42851.1"/>
    <property type="molecule type" value="Genomic_DNA"/>
</dbReference>